<dbReference type="AlphaFoldDB" id="A0A915JWB4"/>
<evidence type="ECO:0000313" key="3">
    <source>
        <dbReference type="WBParaSite" id="nRc.2.0.1.t30373-RA"/>
    </source>
</evidence>
<organism evidence="2 3">
    <name type="scientific">Romanomermis culicivorax</name>
    <name type="common">Nematode worm</name>
    <dbReference type="NCBI Taxonomy" id="13658"/>
    <lineage>
        <taxon>Eukaryota</taxon>
        <taxon>Metazoa</taxon>
        <taxon>Ecdysozoa</taxon>
        <taxon>Nematoda</taxon>
        <taxon>Enoplea</taxon>
        <taxon>Dorylaimia</taxon>
        <taxon>Mermithida</taxon>
        <taxon>Mermithoidea</taxon>
        <taxon>Mermithidae</taxon>
        <taxon>Romanomermis</taxon>
    </lineage>
</organism>
<feature type="transmembrane region" description="Helical" evidence="1">
    <location>
        <begin position="60"/>
        <end position="80"/>
    </location>
</feature>
<dbReference type="WBParaSite" id="nRc.2.0.1.t30373-RA">
    <property type="protein sequence ID" value="nRc.2.0.1.t30373-RA"/>
    <property type="gene ID" value="nRc.2.0.1.g30373"/>
</dbReference>
<evidence type="ECO:0000256" key="1">
    <source>
        <dbReference type="SAM" id="Phobius"/>
    </source>
</evidence>
<keyword evidence="1" id="KW-1133">Transmembrane helix</keyword>
<sequence length="117" mass="13087">LDEITVEILQCFFKIKTSSHIRLCLVKFLPLHRLSSSDGKPNYFLHFYKVKFVGQSKPTFLIIGASSILKYTLALVFLCFQISETAHASTRTGKSVGNSLATCRKIKNENRGCDTVG</sequence>
<name>A0A915JWB4_ROMCU</name>
<keyword evidence="1" id="KW-0472">Membrane</keyword>
<dbReference type="Proteomes" id="UP000887565">
    <property type="component" value="Unplaced"/>
</dbReference>
<keyword evidence="2" id="KW-1185">Reference proteome</keyword>
<keyword evidence="1" id="KW-0812">Transmembrane</keyword>
<proteinExistence type="predicted"/>
<reference evidence="3" key="1">
    <citation type="submission" date="2022-11" db="UniProtKB">
        <authorList>
            <consortium name="WormBaseParasite"/>
        </authorList>
    </citation>
    <scope>IDENTIFICATION</scope>
</reference>
<protein>
    <submittedName>
        <fullName evidence="3">Uncharacterized protein</fullName>
    </submittedName>
</protein>
<evidence type="ECO:0000313" key="2">
    <source>
        <dbReference type="Proteomes" id="UP000887565"/>
    </source>
</evidence>
<accession>A0A915JWB4</accession>